<dbReference type="Proteomes" id="UP001150259">
    <property type="component" value="Unassembled WGS sequence"/>
</dbReference>
<evidence type="ECO:0000256" key="2">
    <source>
        <dbReference type="ARBA" id="ARBA00023002"/>
    </source>
</evidence>
<dbReference type="Gene3D" id="3.40.109.10">
    <property type="entry name" value="NADH Oxidase"/>
    <property type="match status" value="1"/>
</dbReference>
<dbReference type="RefSeq" id="WP_272462407.1">
    <property type="nucleotide sequence ID" value="NZ_JAPFQL010000044.1"/>
</dbReference>
<dbReference type="Pfam" id="PF00881">
    <property type="entry name" value="Nitroreductase"/>
    <property type="match status" value="1"/>
</dbReference>
<keyword evidence="2" id="KW-0560">Oxidoreductase</keyword>
<comment type="caution">
    <text evidence="4">The sequence shown here is derived from an EMBL/GenBank/DDBJ whole genome shotgun (WGS) entry which is preliminary data.</text>
</comment>
<sequence length="206" mass="22769">MEFSEVVRRRRMVRRYDPDQPVPRDVVERCLANAVRAPSAGFSQGWDFLVLTTEAERDLFWRTTTDPGAPSDSWLSGIRQAPALIVCLSDKEAYLDRYAAPDKGWTDRDEARWPVPYWDIDTGMAALLILLTAVDEGLGGLFFGVPPTHHGAVKEAFGIPAARRVVGVVSLGHPLPGPRSPSLRRPRRSAADVAHWGRFGVAGSDH</sequence>
<comment type="similarity">
    <text evidence="1">Belongs to the nitroreductase family.</text>
</comment>
<reference evidence="4 5" key="1">
    <citation type="submission" date="2022-11" db="EMBL/GenBank/DDBJ databases">
        <title>Anaerobic phenanthrene biodegradation by a DNRA strain PheN6.</title>
        <authorList>
            <person name="Zhang Z."/>
        </authorList>
    </citation>
    <scope>NUCLEOTIDE SEQUENCE [LARGE SCALE GENOMIC DNA]</scope>
    <source>
        <strain evidence="4 5">PheN6</strain>
    </source>
</reference>
<evidence type="ECO:0000256" key="1">
    <source>
        <dbReference type="ARBA" id="ARBA00007118"/>
    </source>
</evidence>
<accession>A0ABT5GI74</accession>
<protein>
    <submittedName>
        <fullName evidence="4">Nitroreductase family protein</fullName>
    </submittedName>
</protein>
<organism evidence="4 5">
    <name type="scientific">Intrasporangium calvum</name>
    <dbReference type="NCBI Taxonomy" id="53358"/>
    <lineage>
        <taxon>Bacteria</taxon>
        <taxon>Bacillati</taxon>
        <taxon>Actinomycetota</taxon>
        <taxon>Actinomycetes</taxon>
        <taxon>Micrococcales</taxon>
        <taxon>Intrasporangiaceae</taxon>
        <taxon>Intrasporangium</taxon>
    </lineage>
</organism>
<keyword evidence="5" id="KW-1185">Reference proteome</keyword>
<feature type="domain" description="Nitroreductase" evidence="3">
    <location>
        <begin position="7"/>
        <end position="173"/>
    </location>
</feature>
<dbReference type="PANTHER" id="PTHR43673:SF10">
    <property type="entry name" value="NADH DEHYDROGENASE_NAD(P)H NITROREDUCTASE XCC3605-RELATED"/>
    <property type="match status" value="1"/>
</dbReference>
<evidence type="ECO:0000259" key="3">
    <source>
        <dbReference type="Pfam" id="PF00881"/>
    </source>
</evidence>
<dbReference type="SUPFAM" id="SSF55469">
    <property type="entry name" value="FMN-dependent nitroreductase-like"/>
    <property type="match status" value="1"/>
</dbReference>
<dbReference type="InterPro" id="IPR000415">
    <property type="entry name" value="Nitroreductase-like"/>
</dbReference>
<dbReference type="PANTHER" id="PTHR43673">
    <property type="entry name" value="NAD(P)H NITROREDUCTASE YDGI-RELATED"/>
    <property type="match status" value="1"/>
</dbReference>
<dbReference type="EMBL" id="JAPFQL010000044">
    <property type="protein sequence ID" value="MDC5697832.1"/>
    <property type="molecule type" value="Genomic_DNA"/>
</dbReference>
<dbReference type="InterPro" id="IPR029479">
    <property type="entry name" value="Nitroreductase"/>
</dbReference>
<name>A0ABT5GI74_9MICO</name>
<proteinExistence type="inferred from homology"/>
<evidence type="ECO:0000313" key="4">
    <source>
        <dbReference type="EMBL" id="MDC5697832.1"/>
    </source>
</evidence>
<gene>
    <name evidence="4" type="ORF">OO014_11225</name>
</gene>
<evidence type="ECO:0000313" key="5">
    <source>
        <dbReference type="Proteomes" id="UP001150259"/>
    </source>
</evidence>
<dbReference type="CDD" id="cd02062">
    <property type="entry name" value="Nitro_FMN_reductase"/>
    <property type="match status" value="1"/>
</dbReference>